<comment type="subcellular location">
    <subcellularLocation>
        <location evidence="10">Cell inner membrane</location>
    </subcellularLocation>
    <subcellularLocation>
        <location evidence="2">Cell membrane</location>
        <topology evidence="2">Single-pass membrane protein</topology>
    </subcellularLocation>
</comment>
<comment type="function">
    <text evidence="1 10">Controls the rotational direction of flagella during chemotaxis.</text>
</comment>
<keyword evidence="12" id="KW-1185">Reference proteome</keyword>
<evidence type="ECO:0000256" key="4">
    <source>
        <dbReference type="ARBA" id="ARBA00022475"/>
    </source>
</evidence>
<evidence type="ECO:0000313" key="11">
    <source>
        <dbReference type="EMBL" id="PTW60153.1"/>
    </source>
</evidence>
<keyword evidence="8 10" id="KW-1133">Transmembrane helix</keyword>
<dbReference type="Pfam" id="PF03748">
    <property type="entry name" value="FliL"/>
    <property type="match status" value="1"/>
</dbReference>
<dbReference type="RefSeq" id="WP_107990437.1">
    <property type="nucleotide sequence ID" value="NZ_QAYG01000005.1"/>
</dbReference>
<evidence type="ECO:0000256" key="10">
    <source>
        <dbReference type="RuleBase" id="RU364125"/>
    </source>
</evidence>
<keyword evidence="5 10" id="KW-0145">Chemotaxis</keyword>
<protein>
    <recommendedName>
        <fullName evidence="10">Flagellar protein FliL</fullName>
    </recommendedName>
</protein>
<dbReference type="GO" id="GO:0009425">
    <property type="term" value="C:bacterial-type flagellum basal body"/>
    <property type="evidence" value="ECO:0007669"/>
    <property type="project" value="InterPro"/>
</dbReference>
<keyword evidence="7 10" id="KW-0283">Flagellar rotation</keyword>
<evidence type="ECO:0000313" key="12">
    <source>
        <dbReference type="Proteomes" id="UP000244081"/>
    </source>
</evidence>
<evidence type="ECO:0000256" key="1">
    <source>
        <dbReference type="ARBA" id="ARBA00002254"/>
    </source>
</evidence>
<proteinExistence type="inferred from homology"/>
<keyword evidence="11" id="KW-0966">Cell projection</keyword>
<keyword evidence="9 10" id="KW-0472">Membrane</keyword>
<evidence type="ECO:0000256" key="8">
    <source>
        <dbReference type="ARBA" id="ARBA00022989"/>
    </source>
</evidence>
<dbReference type="GO" id="GO:0071973">
    <property type="term" value="P:bacterial-type flagellum-dependent cell motility"/>
    <property type="evidence" value="ECO:0007669"/>
    <property type="project" value="InterPro"/>
</dbReference>
<sequence length="168" mass="18110">MSETFFEPAPAARTSGAGRAGTFLGFVLLTALAAGAGGLIGLQMVETVRDSVALNASQSARKTSFSPIYVSNAQLRTLMPMVTNLAAPRDTWIRLQASVILKDEANEEASLLVSRIEQDVLAYLRTITLSQIEGAGGLQHLREDLNERAKIRSKGLVRELILESLVVQ</sequence>
<dbReference type="AlphaFoldDB" id="A0A2T5V8S7"/>
<evidence type="ECO:0000256" key="3">
    <source>
        <dbReference type="ARBA" id="ARBA00008281"/>
    </source>
</evidence>
<dbReference type="GO" id="GO:0006935">
    <property type="term" value="P:chemotaxis"/>
    <property type="evidence" value="ECO:0007669"/>
    <property type="project" value="UniProtKB-KW"/>
</dbReference>
<dbReference type="EMBL" id="QAYG01000005">
    <property type="protein sequence ID" value="PTW60153.1"/>
    <property type="molecule type" value="Genomic_DNA"/>
</dbReference>
<organism evidence="11 12">
    <name type="scientific">Breoghania corrubedonensis</name>
    <dbReference type="NCBI Taxonomy" id="665038"/>
    <lineage>
        <taxon>Bacteria</taxon>
        <taxon>Pseudomonadati</taxon>
        <taxon>Pseudomonadota</taxon>
        <taxon>Alphaproteobacteria</taxon>
        <taxon>Hyphomicrobiales</taxon>
        <taxon>Stappiaceae</taxon>
        <taxon>Breoghania</taxon>
    </lineage>
</organism>
<evidence type="ECO:0000256" key="6">
    <source>
        <dbReference type="ARBA" id="ARBA00022692"/>
    </source>
</evidence>
<dbReference type="Proteomes" id="UP000244081">
    <property type="component" value="Unassembled WGS sequence"/>
</dbReference>
<comment type="similarity">
    <text evidence="3 10">Belongs to the FliL family.</text>
</comment>
<evidence type="ECO:0000256" key="5">
    <source>
        <dbReference type="ARBA" id="ARBA00022500"/>
    </source>
</evidence>
<dbReference type="GO" id="GO:0005886">
    <property type="term" value="C:plasma membrane"/>
    <property type="evidence" value="ECO:0007669"/>
    <property type="project" value="UniProtKB-SubCell"/>
</dbReference>
<keyword evidence="10" id="KW-0997">Cell inner membrane</keyword>
<dbReference type="OrthoDB" id="7908910at2"/>
<reference evidence="11 12" key="1">
    <citation type="submission" date="2018-04" db="EMBL/GenBank/DDBJ databases">
        <title>Genomic Encyclopedia of Archaeal and Bacterial Type Strains, Phase II (KMG-II): from individual species to whole genera.</title>
        <authorList>
            <person name="Goeker M."/>
        </authorList>
    </citation>
    <scope>NUCLEOTIDE SEQUENCE [LARGE SCALE GENOMIC DNA]</scope>
    <source>
        <strain evidence="11 12">DSM 23382</strain>
    </source>
</reference>
<keyword evidence="11" id="KW-0282">Flagellum</keyword>
<keyword evidence="11" id="KW-0969">Cilium</keyword>
<dbReference type="InterPro" id="IPR005503">
    <property type="entry name" value="FliL"/>
</dbReference>
<gene>
    <name evidence="11" type="ORF">C8N35_105156</name>
</gene>
<accession>A0A2T5V8S7</accession>
<feature type="transmembrane region" description="Helical" evidence="10">
    <location>
        <begin position="20"/>
        <end position="42"/>
    </location>
</feature>
<keyword evidence="6 10" id="KW-0812">Transmembrane</keyword>
<evidence type="ECO:0000256" key="9">
    <source>
        <dbReference type="ARBA" id="ARBA00023136"/>
    </source>
</evidence>
<evidence type="ECO:0000256" key="2">
    <source>
        <dbReference type="ARBA" id="ARBA00004162"/>
    </source>
</evidence>
<keyword evidence="4" id="KW-1003">Cell membrane</keyword>
<name>A0A2T5V8S7_9HYPH</name>
<evidence type="ECO:0000256" key="7">
    <source>
        <dbReference type="ARBA" id="ARBA00022779"/>
    </source>
</evidence>
<comment type="caution">
    <text evidence="11">The sequence shown here is derived from an EMBL/GenBank/DDBJ whole genome shotgun (WGS) entry which is preliminary data.</text>
</comment>